<evidence type="ECO:0000259" key="2">
    <source>
        <dbReference type="Pfam" id="PF07687"/>
    </source>
</evidence>
<dbReference type="NCBIfam" id="TIGR01891">
    <property type="entry name" value="amidohydrolases"/>
    <property type="match status" value="1"/>
</dbReference>
<evidence type="ECO:0000256" key="1">
    <source>
        <dbReference type="PIRNR" id="PIRNR037226"/>
    </source>
</evidence>
<evidence type="ECO:0000313" key="3">
    <source>
        <dbReference type="EMBL" id="MEQ2443067.1"/>
    </source>
</evidence>
<dbReference type="InterPro" id="IPR002933">
    <property type="entry name" value="Peptidase_M20"/>
</dbReference>
<dbReference type="Proteomes" id="UP001464378">
    <property type="component" value="Unassembled WGS sequence"/>
</dbReference>
<dbReference type="EMBL" id="JBBMFK010000008">
    <property type="protein sequence ID" value="MEQ2443067.1"/>
    <property type="molecule type" value="Genomic_DNA"/>
</dbReference>
<dbReference type="SUPFAM" id="SSF55031">
    <property type="entry name" value="Bacterial exopeptidase dimerisation domain"/>
    <property type="match status" value="1"/>
</dbReference>
<dbReference type="PIRSF" id="PIRSF037226">
    <property type="entry name" value="Amidohydrolase_ACY1L2_prd"/>
    <property type="match status" value="1"/>
</dbReference>
<dbReference type="InterPro" id="IPR017144">
    <property type="entry name" value="Xaa-Arg_dipeptidase"/>
</dbReference>
<comment type="caution">
    <text evidence="3">The sequence shown here is derived from an EMBL/GenBank/DDBJ whole genome shotgun (WGS) entry which is preliminary data.</text>
</comment>
<dbReference type="Gene3D" id="3.30.70.360">
    <property type="match status" value="1"/>
</dbReference>
<dbReference type="PANTHER" id="PTHR30575:SF3">
    <property type="entry name" value="PEPTIDASE M20 DIMERISATION DOMAIN-CONTAINING PROTEIN"/>
    <property type="match status" value="1"/>
</dbReference>
<accession>A0ABV1E6Y3</accession>
<dbReference type="InterPro" id="IPR017439">
    <property type="entry name" value="Amidohydrolase"/>
</dbReference>
<sequence>MGWIQQVQAAIERNRPLILDAERYLWDHPETGYHEWKAHAYLKEKMEAMGYRVEEAGEIPGFYAELDLGKAGPCIAVLGEMDALTCPEHPCANPETGAVHACGHHTQCAALLGVAAALREPGVTDGLCGKIRLMAVPAEEIIELEFRESLVRQGVVHYLQGKPEFIYRGYFDGVDMAMLIHAGKQAKGTHLKVRNGPTCGCIVKKMTFIGKAAHAGARPQEGINALYAATAAITAANAIRERFPDDEHIRFHPIITEGGDAINVIPDRVVVESYLRGARVAPMEAFNRAINNAFAGAAAAFGARLEITDWPGALPMRNEPALRQVAKEAMELLEGPGTCLLSTEAWSPGGTDMGNLSALMPVVQPSSSGVQGAGHSKDFMIADPELTCVVPAACLTTMIHLLLQDGAERATAIKAEYQPVFPDTAAYFAALDALSVKGEAVRYEEDGSIVIHCASEKKRT</sequence>
<dbReference type="Pfam" id="PF01546">
    <property type="entry name" value="Peptidase_M20"/>
    <property type="match status" value="1"/>
</dbReference>
<organism evidence="3 4">
    <name type="scientific">Pseudoflavonifractor intestinihominis</name>
    <dbReference type="NCBI Taxonomy" id="3133171"/>
    <lineage>
        <taxon>Bacteria</taxon>
        <taxon>Bacillati</taxon>
        <taxon>Bacillota</taxon>
        <taxon>Clostridia</taxon>
        <taxon>Eubacteriales</taxon>
        <taxon>Oscillospiraceae</taxon>
        <taxon>Pseudoflavonifractor</taxon>
    </lineage>
</organism>
<dbReference type="InterPro" id="IPR036264">
    <property type="entry name" value="Bact_exopeptidase_dim_dom"/>
</dbReference>
<keyword evidence="4" id="KW-1185">Reference proteome</keyword>
<dbReference type="InterPro" id="IPR011650">
    <property type="entry name" value="Peptidase_M20_dimer"/>
</dbReference>
<gene>
    <name evidence="3" type="ORF">WMO64_06255</name>
</gene>
<dbReference type="Pfam" id="PF07687">
    <property type="entry name" value="M20_dimer"/>
    <property type="match status" value="1"/>
</dbReference>
<feature type="domain" description="Peptidase M20 dimerisation" evidence="2">
    <location>
        <begin position="205"/>
        <end position="294"/>
    </location>
</feature>
<protein>
    <recommendedName>
        <fullName evidence="1">Peptidase M20 domain-containing protein 2</fullName>
    </recommendedName>
</protein>
<dbReference type="PANTHER" id="PTHR30575">
    <property type="entry name" value="PEPTIDASE M20"/>
    <property type="match status" value="1"/>
</dbReference>
<evidence type="ECO:0000313" key="4">
    <source>
        <dbReference type="Proteomes" id="UP001464378"/>
    </source>
</evidence>
<proteinExistence type="inferred from homology"/>
<reference evidence="3 4" key="1">
    <citation type="submission" date="2024-03" db="EMBL/GenBank/DDBJ databases">
        <title>Human intestinal bacterial collection.</title>
        <authorList>
            <person name="Pauvert C."/>
            <person name="Hitch T.C.A."/>
            <person name="Clavel T."/>
        </authorList>
    </citation>
    <scope>NUCLEOTIDE SEQUENCE [LARGE SCALE GENOMIC DNA]</scope>
    <source>
        <strain evidence="3 4">CLA-AP-H29</strain>
    </source>
</reference>
<dbReference type="RefSeq" id="WP_349231392.1">
    <property type="nucleotide sequence ID" value="NZ_JBBMFK010000008.1"/>
</dbReference>
<dbReference type="InterPro" id="IPR052030">
    <property type="entry name" value="Peptidase_M20/M20A_hydrolases"/>
</dbReference>
<name>A0ABV1E6Y3_9FIRM</name>
<comment type="similarity">
    <text evidence="1">Belongs to the peptidase M20A family.</text>
</comment>
<dbReference type="Gene3D" id="3.40.630.10">
    <property type="entry name" value="Zn peptidases"/>
    <property type="match status" value="1"/>
</dbReference>
<dbReference type="SUPFAM" id="SSF53187">
    <property type="entry name" value="Zn-dependent exopeptidases"/>
    <property type="match status" value="1"/>
</dbReference>